<evidence type="ECO:0000313" key="3">
    <source>
        <dbReference type="EMBL" id="CAL1393458.1"/>
    </source>
</evidence>
<dbReference type="FunFam" id="1.25.40.10:FF:000031">
    <property type="entry name" value="Pentatricopeptide repeat-containing protein mitochondrial"/>
    <property type="match status" value="1"/>
</dbReference>
<feature type="repeat" description="PPR" evidence="2">
    <location>
        <begin position="419"/>
        <end position="449"/>
    </location>
</feature>
<dbReference type="GO" id="GO:0009451">
    <property type="term" value="P:RNA modification"/>
    <property type="evidence" value="ECO:0007669"/>
    <property type="project" value="InterPro"/>
</dbReference>
<feature type="repeat" description="PPR" evidence="2">
    <location>
        <begin position="318"/>
        <end position="352"/>
    </location>
</feature>
<dbReference type="InterPro" id="IPR002885">
    <property type="entry name" value="PPR_rpt"/>
</dbReference>
<gene>
    <name evidence="3" type="ORF">LTRI10_LOCUS34035</name>
</gene>
<dbReference type="Pfam" id="PF13041">
    <property type="entry name" value="PPR_2"/>
    <property type="match status" value="1"/>
</dbReference>
<dbReference type="AlphaFoldDB" id="A0AAV2F6P7"/>
<dbReference type="Pfam" id="PF01535">
    <property type="entry name" value="PPR"/>
    <property type="match status" value="6"/>
</dbReference>
<feature type="repeat" description="PPR" evidence="2">
    <location>
        <begin position="186"/>
        <end position="220"/>
    </location>
</feature>
<dbReference type="PANTHER" id="PTHR47926">
    <property type="entry name" value="PENTATRICOPEPTIDE REPEAT-CONTAINING PROTEIN"/>
    <property type="match status" value="1"/>
</dbReference>
<dbReference type="EMBL" id="OZ034819">
    <property type="protein sequence ID" value="CAL1393458.1"/>
    <property type="molecule type" value="Genomic_DNA"/>
</dbReference>
<dbReference type="Pfam" id="PF20431">
    <property type="entry name" value="E_motif"/>
    <property type="match status" value="1"/>
</dbReference>
<feature type="repeat" description="PPR" evidence="2">
    <location>
        <begin position="84"/>
        <end position="118"/>
    </location>
</feature>
<dbReference type="Proteomes" id="UP001497516">
    <property type="component" value="Chromosome 6"/>
</dbReference>
<evidence type="ECO:0008006" key="5">
    <source>
        <dbReference type="Google" id="ProtNLM"/>
    </source>
</evidence>
<sequence>MKPKWVPSSLTSLLASYKARFHQAASSSSEASTFVLNHVDVSLLLSLCGREGNLHLGSSFHASIIKTHDFTAHHQQDSYSARNSVVICNSLLSLYSKCGVLNDAVKVFDEMQHRDTISWNTLISGFLSIGGFEAGLGWFKQMQRLDLYSFDQATLTTVLSAFEKPEFGYANRMIHGLVFLSGFDGDTSVGNALITSYFKCGLPCSGKQVFDEMLERNVISWTAAISGLSQNELYEDSLRLTVEMLRGSAKPNFLTYLSALMACSGLKAFKEGAQIHAHVWKLGIQSELCIESALMDMYSKCGSVEDSWSIFYSAKQLDEVSMTVILAGFAQNGFEQEALQFFTRMVRSGVEIDANMVSAALGAFDANASSSLGQQIHSMIIKRKFDSNAFVCNGLINMYSKCGDLYESIKIFNHMPLKNSVSWNSMIAASTRHGDFSRALQFYQEMKQGEGVDPTDVTFLSLLHACSHGGFLDEGMNLLESMNQSHNIVPRTEHYACVVDMLGRAGLLNEAKAFIDGLPLEPDVLIWQALLGACGIHGDAEMGKFAAEKLFLCAPNEPGPYVLLANIYSSNRRWKERAKTIRRMKEMGVGKETGMSWIEIEKKVHSFVVEDRMHPEGDAIYGLIMELLGNMVDHGYVPDKRFLLHYVDQNGRQ</sequence>
<dbReference type="GO" id="GO:0003723">
    <property type="term" value="F:RNA binding"/>
    <property type="evidence" value="ECO:0007669"/>
    <property type="project" value="InterPro"/>
</dbReference>
<accession>A0AAV2F6P7</accession>
<reference evidence="3 4" key="1">
    <citation type="submission" date="2024-04" db="EMBL/GenBank/DDBJ databases">
        <authorList>
            <person name="Fracassetti M."/>
        </authorList>
    </citation>
    <scope>NUCLEOTIDE SEQUENCE [LARGE SCALE GENOMIC DNA]</scope>
</reference>
<dbReference type="InterPro" id="IPR046848">
    <property type="entry name" value="E_motif"/>
</dbReference>
<dbReference type="InterPro" id="IPR011990">
    <property type="entry name" value="TPR-like_helical_dom_sf"/>
</dbReference>
<dbReference type="InterPro" id="IPR046960">
    <property type="entry name" value="PPR_At4g14850-like_plant"/>
</dbReference>
<dbReference type="FunFam" id="1.25.40.10:FF:000196">
    <property type="entry name" value="Pentatricopeptide repeat-containing protein At4g14850"/>
    <property type="match status" value="1"/>
</dbReference>
<dbReference type="PANTHER" id="PTHR47926:SF374">
    <property type="entry name" value="PENTATRICOPEPTIDE REPEAT-CONTAINING PROTEIN"/>
    <property type="match status" value="1"/>
</dbReference>
<dbReference type="Gene3D" id="1.25.40.10">
    <property type="entry name" value="Tetratricopeptide repeat domain"/>
    <property type="match status" value="4"/>
</dbReference>
<proteinExistence type="predicted"/>
<dbReference type="PROSITE" id="PS51375">
    <property type="entry name" value="PPR"/>
    <property type="match status" value="4"/>
</dbReference>
<evidence type="ECO:0000256" key="1">
    <source>
        <dbReference type="ARBA" id="ARBA00022737"/>
    </source>
</evidence>
<name>A0AAV2F6P7_9ROSI</name>
<evidence type="ECO:0000313" key="4">
    <source>
        <dbReference type="Proteomes" id="UP001497516"/>
    </source>
</evidence>
<organism evidence="3 4">
    <name type="scientific">Linum trigynum</name>
    <dbReference type="NCBI Taxonomy" id="586398"/>
    <lineage>
        <taxon>Eukaryota</taxon>
        <taxon>Viridiplantae</taxon>
        <taxon>Streptophyta</taxon>
        <taxon>Embryophyta</taxon>
        <taxon>Tracheophyta</taxon>
        <taxon>Spermatophyta</taxon>
        <taxon>Magnoliopsida</taxon>
        <taxon>eudicotyledons</taxon>
        <taxon>Gunneridae</taxon>
        <taxon>Pentapetalae</taxon>
        <taxon>rosids</taxon>
        <taxon>fabids</taxon>
        <taxon>Malpighiales</taxon>
        <taxon>Linaceae</taxon>
        <taxon>Linum</taxon>
    </lineage>
</organism>
<keyword evidence="1" id="KW-0677">Repeat</keyword>
<protein>
    <recommendedName>
        <fullName evidence="5">Pentatricopeptide repeat-containing protein</fullName>
    </recommendedName>
</protein>
<keyword evidence="4" id="KW-1185">Reference proteome</keyword>
<evidence type="ECO:0000256" key="2">
    <source>
        <dbReference type="PROSITE-ProRule" id="PRU00708"/>
    </source>
</evidence>
<dbReference type="FunFam" id="1.25.40.10:FF:000584">
    <property type="entry name" value="Pentatricopeptide repeat-containing protein"/>
    <property type="match status" value="1"/>
</dbReference>
<dbReference type="NCBIfam" id="TIGR00756">
    <property type="entry name" value="PPR"/>
    <property type="match status" value="3"/>
</dbReference>